<dbReference type="HOGENOM" id="CLU_710648_0_0_1"/>
<evidence type="ECO:0000256" key="2">
    <source>
        <dbReference type="ARBA" id="ARBA00008919"/>
    </source>
</evidence>
<evidence type="ECO:0000256" key="4">
    <source>
        <dbReference type="ARBA" id="ARBA00022679"/>
    </source>
</evidence>
<dbReference type="GO" id="GO:0046920">
    <property type="term" value="F:alpha-(1-&gt;3)-fucosyltransferase activity"/>
    <property type="evidence" value="ECO:0000318"/>
    <property type="project" value="GO_Central"/>
</dbReference>
<keyword evidence="4 5" id="KW-0808">Transferase</keyword>
<dbReference type="InterPro" id="IPR038577">
    <property type="entry name" value="GT10-like_C_sf"/>
</dbReference>
<evidence type="ECO:0000256" key="5">
    <source>
        <dbReference type="RuleBase" id="RU003832"/>
    </source>
</evidence>
<keyword evidence="5" id="KW-0812">Transmembrane</keyword>
<dbReference type="KEGG" id="ddi:DDB_G0284467"/>
<keyword evidence="5" id="KW-0333">Golgi apparatus</keyword>
<protein>
    <recommendedName>
        <fullName evidence="5">Fucosyltransferase</fullName>
        <ecNumber evidence="5">2.4.1.-</ecNumber>
    </recommendedName>
</protein>
<gene>
    <name evidence="7" type="primary">fut1</name>
    <name evidence="7" type="ORF">DDB_G0284467</name>
</gene>
<dbReference type="Proteomes" id="UP000002195">
    <property type="component" value="Unassembled WGS sequence"/>
</dbReference>
<dbReference type="STRING" id="44689.Q54PH9"/>
<dbReference type="AlphaFoldDB" id="Q54PH9"/>
<keyword evidence="8" id="KW-1185">Reference proteome</keyword>
<dbReference type="RefSeq" id="XP_638553.1">
    <property type="nucleotide sequence ID" value="XM_633461.1"/>
</dbReference>
<reference evidence="7 8" key="1">
    <citation type="journal article" date="2005" name="Nature">
        <title>The genome of the social amoeba Dictyostelium discoideum.</title>
        <authorList>
            <consortium name="The Dictyostelium discoideum Sequencing Consortium"/>
            <person name="Eichinger L."/>
            <person name="Pachebat J.A."/>
            <person name="Glockner G."/>
            <person name="Rajandream M.A."/>
            <person name="Sucgang R."/>
            <person name="Berriman M."/>
            <person name="Song J."/>
            <person name="Olsen R."/>
            <person name="Szafranski K."/>
            <person name="Xu Q."/>
            <person name="Tunggal B."/>
            <person name="Kummerfeld S."/>
            <person name="Madera M."/>
            <person name="Konfortov B.A."/>
            <person name="Rivero F."/>
            <person name="Bankier A.T."/>
            <person name="Lehmann R."/>
            <person name="Hamlin N."/>
            <person name="Davies R."/>
            <person name="Gaudet P."/>
            <person name="Fey P."/>
            <person name="Pilcher K."/>
            <person name="Chen G."/>
            <person name="Saunders D."/>
            <person name="Sodergren E."/>
            <person name="Davis P."/>
            <person name="Kerhornou A."/>
            <person name="Nie X."/>
            <person name="Hall N."/>
            <person name="Anjard C."/>
            <person name="Hemphill L."/>
            <person name="Bason N."/>
            <person name="Farbrother P."/>
            <person name="Desany B."/>
            <person name="Just E."/>
            <person name="Morio T."/>
            <person name="Rost R."/>
            <person name="Churcher C."/>
            <person name="Cooper J."/>
            <person name="Haydock S."/>
            <person name="van Driessche N."/>
            <person name="Cronin A."/>
            <person name="Goodhead I."/>
            <person name="Muzny D."/>
            <person name="Mourier T."/>
            <person name="Pain A."/>
            <person name="Lu M."/>
            <person name="Harper D."/>
            <person name="Lindsay R."/>
            <person name="Hauser H."/>
            <person name="James K."/>
            <person name="Quiles M."/>
            <person name="Madan Babu M."/>
            <person name="Saito T."/>
            <person name="Buchrieser C."/>
            <person name="Wardroper A."/>
            <person name="Felder M."/>
            <person name="Thangavelu M."/>
            <person name="Johnson D."/>
            <person name="Knights A."/>
            <person name="Loulseged H."/>
            <person name="Mungall K."/>
            <person name="Oliver K."/>
            <person name="Price C."/>
            <person name="Quail M.A."/>
            <person name="Urushihara H."/>
            <person name="Hernandez J."/>
            <person name="Rabbinowitsch E."/>
            <person name="Steffen D."/>
            <person name="Sanders M."/>
            <person name="Ma J."/>
            <person name="Kohara Y."/>
            <person name="Sharp S."/>
            <person name="Simmonds M."/>
            <person name="Spiegler S."/>
            <person name="Tivey A."/>
            <person name="Sugano S."/>
            <person name="White B."/>
            <person name="Walker D."/>
            <person name="Woodward J."/>
            <person name="Winckler T."/>
            <person name="Tanaka Y."/>
            <person name="Shaulsky G."/>
            <person name="Schleicher M."/>
            <person name="Weinstock G."/>
            <person name="Rosenthal A."/>
            <person name="Cox E.C."/>
            <person name="Chisholm R.L."/>
            <person name="Gibbs R."/>
            <person name="Loomis W.F."/>
            <person name="Platzer M."/>
            <person name="Kay R.R."/>
            <person name="Williams J."/>
            <person name="Dear P.H."/>
            <person name="Noegel A.A."/>
            <person name="Barrell B."/>
            <person name="Kuspa A."/>
        </authorList>
    </citation>
    <scope>NUCLEOTIDE SEQUENCE [LARGE SCALE GENOMIC DNA]</scope>
    <source>
        <strain evidence="7 8">AX4</strain>
    </source>
</reference>
<dbReference type="SUPFAM" id="SSF53756">
    <property type="entry name" value="UDP-Glycosyltransferase/glycogen phosphorylase"/>
    <property type="match status" value="1"/>
</dbReference>
<comment type="caution">
    <text evidence="7">The sequence shown here is derived from an EMBL/GenBank/DDBJ whole genome shotgun (WGS) entry which is preliminary data.</text>
</comment>
<organism evidence="7 8">
    <name type="scientific">Dictyostelium discoideum</name>
    <name type="common">Social amoeba</name>
    <dbReference type="NCBI Taxonomy" id="44689"/>
    <lineage>
        <taxon>Eukaryota</taxon>
        <taxon>Amoebozoa</taxon>
        <taxon>Evosea</taxon>
        <taxon>Eumycetozoa</taxon>
        <taxon>Dictyostelia</taxon>
        <taxon>Dictyosteliales</taxon>
        <taxon>Dictyosteliaceae</taxon>
        <taxon>Dictyostelium</taxon>
    </lineage>
</organism>
<evidence type="ECO:0000256" key="3">
    <source>
        <dbReference type="ARBA" id="ARBA00022676"/>
    </source>
</evidence>
<dbReference type="OMA" id="VWISSNC"/>
<feature type="transmembrane region" description="Helical" evidence="5">
    <location>
        <begin position="17"/>
        <end position="36"/>
    </location>
</feature>
<dbReference type="FunFam" id="3.40.50.11660:FF:000024">
    <property type="entry name" value="Uncharacterized protein"/>
    <property type="match status" value="1"/>
</dbReference>
<dbReference type="InterPro" id="IPR055270">
    <property type="entry name" value="Glyco_tran_10_C"/>
</dbReference>
<dbReference type="PhylomeDB" id="Q54PH9"/>
<evidence type="ECO:0000313" key="8">
    <source>
        <dbReference type="Proteomes" id="UP000002195"/>
    </source>
</evidence>
<keyword evidence="3 5" id="KW-0328">Glycosyltransferase</keyword>
<dbReference type="eggNOG" id="KOG2619">
    <property type="taxonomic scope" value="Eukaryota"/>
</dbReference>
<dbReference type="PaxDb" id="44689-DDB0219943"/>
<evidence type="ECO:0000256" key="1">
    <source>
        <dbReference type="ARBA" id="ARBA00004922"/>
    </source>
</evidence>
<comment type="subcellular location">
    <subcellularLocation>
        <location evidence="5">Golgi apparatus</location>
        <location evidence="5">Golgi stack membrane</location>
        <topology evidence="5">Single-pass type II membrane protein</topology>
    </subcellularLocation>
</comment>
<dbReference type="Pfam" id="PF00852">
    <property type="entry name" value="Glyco_transf_10"/>
    <property type="match status" value="1"/>
</dbReference>
<sequence length="389" mass="45383">MTTEKNPLKLTTNKVKLFILILLVFSFYLLVVNVFGDFSFEIKNSYADNYFNEKEVNESFSKCSKFKCKIEIHSEFSNEKAESAQAIIYFFSQYQESSNKIYNNTLKRYNPRQITIGWTMESGGLYRFEGDSNFIISNFNITVGYPRVNDFNKQTHIYVPYGPVEYSGSDSYAHSAKFDRIKEIPSKRNNSIVWISSNCWHEDYKRVYLMRSIMNITKVDSYGSCLNNIDFTDQDKLINSKHDQKMDVLKRYNFAIAFENSLCKDYITEKLWESLSVGTIPIYLGAPNIMEFLPDPDSIINVRDFKSVNDLVDYIKKVENDQNLRLKHLKWIKIKKWSKEFQNIYDESVNNLDPLCSICSKIASKKILIPKQSPFLAGNESNFTLPLLK</sequence>
<dbReference type="UniPathway" id="UPA00378"/>
<dbReference type="Reactome" id="R-DDI-9037629">
    <property type="pathway name" value="Lewis blood group biosynthesis"/>
</dbReference>
<accession>Q54PH9</accession>
<dbReference type="EMBL" id="AAFI02000066">
    <property type="protein sequence ID" value="EAL65160.1"/>
    <property type="molecule type" value="Genomic_DNA"/>
</dbReference>
<dbReference type="VEuPathDB" id="AmoebaDB:DDB_G0284467"/>
<evidence type="ECO:0000259" key="6">
    <source>
        <dbReference type="Pfam" id="PF00852"/>
    </source>
</evidence>
<proteinExistence type="inferred from homology"/>
<keyword evidence="5" id="KW-0472">Membrane</keyword>
<feature type="domain" description="Fucosyltransferase C-terminal" evidence="6">
    <location>
        <begin position="186"/>
        <end position="366"/>
    </location>
</feature>
<dbReference type="InParanoid" id="Q54PH9"/>
<dbReference type="GO" id="GO:0032580">
    <property type="term" value="C:Golgi cisterna membrane"/>
    <property type="evidence" value="ECO:0007669"/>
    <property type="project" value="UniProtKB-SubCell"/>
</dbReference>
<dbReference type="dictyBase" id="DDB_G0284467">
    <property type="gene designation" value="fut1"/>
</dbReference>
<keyword evidence="5" id="KW-1133">Transmembrane helix</keyword>
<evidence type="ECO:0000313" key="7">
    <source>
        <dbReference type="EMBL" id="EAL65160.1"/>
    </source>
</evidence>
<dbReference type="InterPro" id="IPR001503">
    <property type="entry name" value="Glyco_trans_10"/>
</dbReference>
<comment type="similarity">
    <text evidence="2 5">Belongs to the glycosyltransferase 10 family.</text>
</comment>
<dbReference type="PANTHER" id="PTHR11929">
    <property type="entry name" value="ALPHA- 1,3 -FUCOSYLTRANSFERASE"/>
    <property type="match status" value="1"/>
</dbReference>
<dbReference type="EC" id="2.4.1.-" evidence="5"/>
<dbReference type="GeneID" id="8624646"/>
<dbReference type="Reactome" id="R-DDI-975578">
    <property type="pathway name" value="Reactions specific to the complex N-glycan synthesis pathway"/>
</dbReference>
<name>Q54PH9_DICDI</name>
<comment type="pathway">
    <text evidence="1">Protein modification; protein glycosylation.</text>
</comment>
<dbReference type="PANTHER" id="PTHR11929:SF194">
    <property type="entry name" value="ALPHA-(1,3)-FUCOSYLTRANSFERASE 10"/>
    <property type="match status" value="1"/>
</dbReference>
<dbReference type="Gene3D" id="3.40.50.11660">
    <property type="entry name" value="Glycosyl transferase family 10, C-terminal domain"/>
    <property type="match status" value="1"/>
</dbReference>